<feature type="coiled-coil region" evidence="6">
    <location>
        <begin position="247"/>
        <end position="281"/>
    </location>
</feature>
<dbReference type="CDD" id="cd14705">
    <property type="entry name" value="bZIP_Zip1"/>
    <property type="match status" value="1"/>
</dbReference>
<feature type="compositionally biased region" description="Basic and acidic residues" evidence="7">
    <location>
        <begin position="310"/>
        <end position="334"/>
    </location>
</feature>
<evidence type="ECO:0000256" key="4">
    <source>
        <dbReference type="ARBA" id="ARBA00023163"/>
    </source>
</evidence>
<dbReference type="GO" id="GO:0005634">
    <property type="term" value="C:nucleus"/>
    <property type="evidence" value="ECO:0007669"/>
    <property type="project" value="UniProtKB-SubCell"/>
</dbReference>
<dbReference type="Proteomes" id="UP000789570">
    <property type="component" value="Unassembled WGS sequence"/>
</dbReference>
<keyword evidence="3" id="KW-0238">DNA-binding</keyword>
<dbReference type="SUPFAM" id="SSF57959">
    <property type="entry name" value="Leucine zipper domain"/>
    <property type="match status" value="1"/>
</dbReference>
<evidence type="ECO:0000256" key="5">
    <source>
        <dbReference type="ARBA" id="ARBA00023242"/>
    </source>
</evidence>
<accession>A0A9N8ZEU2</accession>
<gene>
    <name evidence="9" type="ORF">FCALED_LOCUS3288</name>
</gene>
<dbReference type="GO" id="GO:0000977">
    <property type="term" value="F:RNA polymerase II transcription regulatory region sequence-specific DNA binding"/>
    <property type="evidence" value="ECO:0007669"/>
    <property type="project" value="TreeGrafter"/>
</dbReference>
<reference evidence="9" key="1">
    <citation type="submission" date="2021-06" db="EMBL/GenBank/DDBJ databases">
        <authorList>
            <person name="Kallberg Y."/>
            <person name="Tangrot J."/>
            <person name="Rosling A."/>
        </authorList>
    </citation>
    <scope>NUCLEOTIDE SEQUENCE</scope>
    <source>
        <strain evidence="9">UK204</strain>
    </source>
</reference>
<dbReference type="InterPro" id="IPR046347">
    <property type="entry name" value="bZIP_sf"/>
</dbReference>
<dbReference type="OrthoDB" id="1939598at2759"/>
<feature type="region of interest" description="Disordered" evidence="7">
    <location>
        <begin position="288"/>
        <end position="334"/>
    </location>
</feature>
<evidence type="ECO:0000256" key="3">
    <source>
        <dbReference type="ARBA" id="ARBA00023125"/>
    </source>
</evidence>
<dbReference type="PROSITE" id="PS50217">
    <property type="entry name" value="BZIP"/>
    <property type="match status" value="1"/>
</dbReference>
<dbReference type="PANTHER" id="PTHR13044">
    <property type="entry name" value="ACTIVATING TRANSCRIPTION FACTOR ATF 4/5"/>
    <property type="match status" value="1"/>
</dbReference>
<dbReference type="AlphaFoldDB" id="A0A9N8ZEU2"/>
<dbReference type="GO" id="GO:0001228">
    <property type="term" value="F:DNA-binding transcription activator activity, RNA polymerase II-specific"/>
    <property type="evidence" value="ECO:0007669"/>
    <property type="project" value="TreeGrafter"/>
</dbReference>
<evidence type="ECO:0000256" key="7">
    <source>
        <dbReference type="SAM" id="MobiDB-lite"/>
    </source>
</evidence>
<dbReference type="Pfam" id="PF07716">
    <property type="entry name" value="bZIP_2"/>
    <property type="match status" value="1"/>
</dbReference>
<feature type="compositionally biased region" description="Polar residues" evidence="7">
    <location>
        <begin position="165"/>
        <end position="193"/>
    </location>
</feature>
<keyword evidence="2" id="KW-0805">Transcription regulation</keyword>
<dbReference type="InterPro" id="IPR004827">
    <property type="entry name" value="bZIP"/>
</dbReference>
<proteinExistence type="predicted"/>
<name>A0A9N8ZEU2_9GLOM</name>
<feature type="domain" description="BZIP" evidence="8">
    <location>
        <begin position="226"/>
        <end position="285"/>
    </location>
</feature>
<sequence>MSSNYNYDFNLSHLVNLENVPEMSTEDIMSAEDRNSQLDFWINAEFQYYSPTIDTKLEDQDSSVNQPMIMQDLSLNDQTQQSLYPLFAFSNTNPLLQSNNFASLFPTAPIVPVSIPTVVNNPIILPKDASSENTSSATISEIIPETAKVITKTAAVADVSTDATPTITTKSNPSTNVTALSDLNPNRKNSSMKPSDLEIAQDEPAKTEDNEGKVDPELSAKLAAEEDKRRRNTAASARFRVKKKMREQALERTAREMTAKAETLESRVRELEMEIKWLRSLIVEKDARLLDVDRPGKKRKKDESDDEEEEVKKDEVSEAKREKREQSDQTNQKE</sequence>
<evidence type="ECO:0000256" key="2">
    <source>
        <dbReference type="ARBA" id="ARBA00023015"/>
    </source>
</evidence>
<keyword evidence="4" id="KW-0804">Transcription</keyword>
<comment type="subcellular location">
    <subcellularLocation>
        <location evidence="1">Nucleus</location>
    </subcellularLocation>
</comment>
<keyword evidence="6" id="KW-0175">Coiled coil</keyword>
<feature type="compositionally biased region" description="Basic and acidic residues" evidence="7">
    <location>
        <begin position="203"/>
        <end position="229"/>
    </location>
</feature>
<dbReference type="EMBL" id="CAJVPQ010000561">
    <property type="protein sequence ID" value="CAG8492514.1"/>
    <property type="molecule type" value="Genomic_DNA"/>
</dbReference>
<protein>
    <submittedName>
        <fullName evidence="9">1493_t:CDS:1</fullName>
    </submittedName>
</protein>
<evidence type="ECO:0000313" key="9">
    <source>
        <dbReference type="EMBL" id="CAG8492514.1"/>
    </source>
</evidence>
<dbReference type="PROSITE" id="PS00036">
    <property type="entry name" value="BZIP_BASIC"/>
    <property type="match status" value="1"/>
</dbReference>
<evidence type="ECO:0000259" key="8">
    <source>
        <dbReference type="PROSITE" id="PS50217"/>
    </source>
</evidence>
<evidence type="ECO:0000313" key="10">
    <source>
        <dbReference type="Proteomes" id="UP000789570"/>
    </source>
</evidence>
<keyword evidence="5" id="KW-0539">Nucleus</keyword>
<feature type="region of interest" description="Disordered" evidence="7">
    <location>
        <begin position="164"/>
        <end position="237"/>
    </location>
</feature>
<evidence type="ECO:0000256" key="6">
    <source>
        <dbReference type="SAM" id="Coils"/>
    </source>
</evidence>
<dbReference type="PANTHER" id="PTHR13044:SF14">
    <property type="entry name" value="CRYPTOCEPHAL, ISOFORM A"/>
    <property type="match status" value="1"/>
</dbReference>
<keyword evidence="10" id="KW-1185">Reference proteome</keyword>
<organism evidence="9 10">
    <name type="scientific">Funneliformis caledonium</name>
    <dbReference type="NCBI Taxonomy" id="1117310"/>
    <lineage>
        <taxon>Eukaryota</taxon>
        <taxon>Fungi</taxon>
        <taxon>Fungi incertae sedis</taxon>
        <taxon>Mucoromycota</taxon>
        <taxon>Glomeromycotina</taxon>
        <taxon>Glomeromycetes</taxon>
        <taxon>Glomerales</taxon>
        <taxon>Glomeraceae</taxon>
        <taxon>Funneliformis</taxon>
    </lineage>
</organism>
<comment type="caution">
    <text evidence="9">The sequence shown here is derived from an EMBL/GenBank/DDBJ whole genome shotgun (WGS) entry which is preliminary data.</text>
</comment>
<evidence type="ECO:0000256" key="1">
    <source>
        <dbReference type="ARBA" id="ARBA00004123"/>
    </source>
</evidence>
<dbReference type="Gene3D" id="1.20.5.170">
    <property type="match status" value="1"/>
</dbReference>